<evidence type="ECO:0000313" key="1">
    <source>
        <dbReference type="EMBL" id="GIQ93125.1"/>
    </source>
</evidence>
<name>A0A9K3DDL5_9EUKA</name>
<dbReference type="AlphaFoldDB" id="A0A9K3DDL5"/>
<keyword evidence="2" id="KW-1185">Reference proteome</keyword>
<gene>
    <name evidence="1" type="ORF">KIPB_017376</name>
</gene>
<dbReference type="EMBL" id="BDIP01011542">
    <property type="protein sequence ID" value="GIQ93125.1"/>
    <property type="molecule type" value="Genomic_DNA"/>
</dbReference>
<dbReference type="Proteomes" id="UP000265618">
    <property type="component" value="Unassembled WGS sequence"/>
</dbReference>
<feature type="non-terminal residue" evidence="1">
    <location>
        <position position="1"/>
    </location>
</feature>
<protein>
    <submittedName>
        <fullName evidence="1">Uncharacterized protein</fullName>
    </submittedName>
</protein>
<accession>A0A9K3DDL5</accession>
<proteinExistence type="predicted"/>
<organism evidence="1 2">
    <name type="scientific">Kipferlia bialata</name>
    <dbReference type="NCBI Taxonomy" id="797122"/>
    <lineage>
        <taxon>Eukaryota</taxon>
        <taxon>Metamonada</taxon>
        <taxon>Carpediemonas-like organisms</taxon>
        <taxon>Kipferlia</taxon>
    </lineage>
</organism>
<reference evidence="1 2" key="1">
    <citation type="journal article" date="2018" name="PLoS ONE">
        <title>The draft genome of Kipferlia bialata reveals reductive genome evolution in fornicate parasites.</title>
        <authorList>
            <person name="Tanifuji G."/>
            <person name="Takabayashi S."/>
            <person name="Kume K."/>
            <person name="Takagi M."/>
            <person name="Nakayama T."/>
            <person name="Kamikawa R."/>
            <person name="Inagaki Y."/>
            <person name="Hashimoto T."/>
        </authorList>
    </citation>
    <scope>NUCLEOTIDE SEQUENCE [LARGE SCALE GENOMIC DNA]</scope>
    <source>
        <strain evidence="1">NY0173</strain>
    </source>
</reference>
<evidence type="ECO:0000313" key="2">
    <source>
        <dbReference type="Proteomes" id="UP000265618"/>
    </source>
</evidence>
<comment type="caution">
    <text evidence="1">The sequence shown here is derived from an EMBL/GenBank/DDBJ whole genome shotgun (WGS) entry which is preliminary data.</text>
</comment>
<sequence>LKIRLGHPLAGMNKMLELRRLPCVSWELKEVGTAAVSLSLYGFDPTASFVTYQVPLLHDCV</sequence>